<protein>
    <submittedName>
        <fullName evidence="2">Uncharacterized protein</fullName>
    </submittedName>
</protein>
<organism evidence="2 3">
    <name type="scientific">Bacillus capparidis</name>
    <dbReference type="NCBI Taxonomy" id="1840411"/>
    <lineage>
        <taxon>Bacteria</taxon>
        <taxon>Bacillati</taxon>
        <taxon>Bacillota</taxon>
        <taxon>Bacilli</taxon>
        <taxon>Bacillales</taxon>
        <taxon>Bacillaceae</taxon>
        <taxon>Bacillus</taxon>
    </lineage>
</organism>
<proteinExistence type="predicted"/>
<reference evidence="2 3" key="1">
    <citation type="submission" date="2021-01" db="EMBL/GenBank/DDBJ databases">
        <title>Genomic Encyclopedia of Type Strains, Phase IV (KMG-IV): sequencing the most valuable type-strain genomes for metagenomic binning, comparative biology and taxonomic classification.</title>
        <authorList>
            <person name="Goeker M."/>
        </authorList>
    </citation>
    <scope>NUCLEOTIDE SEQUENCE [LARGE SCALE GENOMIC DNA]</scope>
    <source>
        <strain evidence="2 3">DSM 103394</strain>
    </source>
</reference>
<keyword evidence="3" id="KW-1185">Reference proteome</keyword>
<evidence type="ECO:0000256" key="1">
    <source>
        <dbReference type="SAM" id="Phobius"/>
    </source>
</evidence>
<comment type="caution">
    <text evidence="2">The sequence shown here is derived from an EMBL/GenBank/DDBJ whole genome shotgun (WGS) entry which is preliminary data.</text>
</comment>
<dbReference type="RefSeq" id="WP_192841143.1">
    <property type="nucleotide sequence ID" value="NZ_JAFDST010000005.1"/>
</dbReference>
<sequence>MNKLILIIGLALFLLGIYISEWTLFGVVIGIAGGFLMGLSSLIFGFKRK</sequence>
<dbReference type="EMBL" id="JAFDST010000005">
    <property type="protein sequence ID" value="MBP1083241.1"/>
    <property type="molecule type" value="Genomic_DNA"/>
</dbReference>
<accession>A0ABS4D0T5</accession>
<dbReference type="Proteomes" id="UP000674416">
    <property type="component" value="Unassembled WGS sequence"/>
</dbReference>
<evidence type="ECO:0000313" key="3">
    <source>
        <dbReference type="Proteomes" id="UP000674416"/>
    </source>
</evidence>
<gene>
    <name evidence="2" type="ORF">JOC74_003755</name>
</gene>
<feature type="transmembrane region" description="Helical" evidence="1">
    <location>
        <begin position="29"/>
        <end position="46"/>
    </location>
</feature>
<keyword evidence="1" id="KW-0812">Transmembrane</keyword>
<keyword evidence="1" id="KW-1133">Transmembrane helix</keyword>
<keyword evidence="1" id="KW-0472">Membrane</keyword>
<evidence type="ECO:0000313" key="2">
    <source>
        <dbReference type="EMBL" id="MBP1083241.1"/>
    </source>
</evidence>
<name>A0ABS4D0T5_9BACI</name>